<protein>
    <recommendedName>
        <fullName evidence="3">Thoeris protein ThsB TIR-like domain-containing protein</fullName>
    </recommendedName>
</protein>
<accession>A0A829YKS2</accession>
<dbReference type="Gene3D" id="3.40.50.9200">
    <property type="entry name" value="Hypothetical protein MTH538"/>
    <property type="match status" value="1"/>
</dbReference>
<keyword evidence="2" id="KW-1185">Reference proteome</keyword>
<reference evidence="2" key="1">
    <citation type="submission" date="2020-01" db="EMBL/GenBank/DDBJ databases">
        <title>'Steroidobacter agaridevorans' sp. nov., agar-degrading bacteria isolated from rhizosphere soils.</title>
        <authorList>
            <person name="Ikenaga M."/>
            <person name="Kataoka M."/>
            <person name="Murouchi A."/>
            <person name="Katsuragi S."/>
            <person name="Sakai M."/>
        </authorList>
    </citation>
    <scope>NUCLEOTIDE SEQUENCE [LARGE SCALE GENOMIC DNA]</scope>
    <source>
        <strain evidence="2">YU21-B</strain>
    </source>
</reference>
<proteinExistence type="predicted"/>
<dbReference type="AlphaFoldDB" id="A0A829YKS2"/>
<dbReference type="Proteomes" id="UP000445000">
    <property type="component" value="Unassembled WGS sequence"/>
</dbReference>
<dbReference type="SUPFAM" id="SSF52206">
    <property type="entry name" value="Hypothetical protein MTH538"/>
    <property type="match status" value="1"/>
</dbReference>
<dbReference type="EMBL" id="BLJN01000006">
    <property type="protein sequence ID" value="GFE83453.1"/>
    <property type="molecule type" value="Genomic_DNA"/>
</dbReference>
<evidence type="ECO:0008006" key="3">
    <source>
        <dbReference type="Google" id="ProtNLM"/>
    </source>
</evidence>
<name>A0A829YKS2_9GAMM</name>
<dbReference type="InterPro" id="IPR036490">
    <property type="entry name" value="ThsB_TIR-like_sf"/>
</dbReference>
<evidence type="ECO:0000313" key="1">
    <source>
        <dbReference type="EMBL" id="GFE83453.1"/>
    </source>
</evidence>
<dbReference type="RefSeq" id="WP_161815071.1">
    <property type="nucleotide sequence ID" value="NZ_BLJN01000006.1"/>
</dbReference>
<evidence type="ECO:0000313" key="2">
    <source>
        <dbReference type="Proteomes" id="UP000445000"/>
    </source>
</evidence>
<comment type="caution">
    <text evidence="1">The sequence shown here is derived from an EMBL/GenBank/DDBJ whole genome shotgun (WGS) entry which is preliminary data.</text>
</comment>
<sequence>MGSVSQQNPVRVFVSHAFEPSDDYHRVFEYLESSHNFYYRNCSNPEFATSSREAMKDELRKQINLAEVVIVPAALYQRHRELIDFQLNCAKGFEKPVIVLEKFGVKEKVPVQLEALGDEIIEWNERSIADAIRRQARHEDTARWDTIEFKLD</sequence>
<gene>
    <name evidence="1" type="ORF">GCM10011487_54530</name>
</gene>
<organism evidence="1 2">
    <name type="scientific">Steroidobacter agaridevorans</name>
    <dbReference type="NCBI Taxonomy" id="2695856"/>
    <lineage>
        <taxon>Bacteria</taxon>
        <taxon>Pseudomonadati</taxon>
        <taxon>Pseudomonadota</taxon>
        <taxon>Gammaproteobacteria</taxon>
        <taxon>Steroidobacterales</taxon>
        <taxon>Steroidobacteraceae</taxon>
        <taxon>Steroidobacter</taxon>
    </lineage>
</organism>